<dbReference type="SUPFAM" id="SSF48371">
    <property type="entry name" value="ARM repeat"/>
    <property type="match status" value="1"/>
</dbReference>
<keyword evidence="10" id="KW-1185">Reference proteome</keyword>
<dbReference type="Gene3D" id="1.25.10.10">
    <property type="entry name" value="Leucine-rich Repeat Variant"/>
    <property type="match status" value="1"/>
</dbReference>
<evidence type="ECO:0000256" key="1">
    <source>
        <dbReference type="ARBA" id="ARBA00008384"/>
    </source>
</evidence>
<dbReference type="InterPro" id="IPR011989">
    <property type="entry name" value="ARM-like"/>
</dbReference>
<accession>A0A3N4I5Y4</accession>
<proteinExistence type="inferred from homology"/>
<dbReference type="PANTHER" id="PTHR13255:SF0">
    <property type="entry name" value="ATAXIN-10"/>
    <property type="match status" value="1"/>
</dbReference>
<feature type="compositionally biased region" description="Acidic residues" evidence="7">
    <location>
        <begin position="550"/>
        <end position="566"/>
    </location>
</feature>
<evidence type="ECO:0000313" key="9">
    <source>
        <dbReference type="EMBL" id="RPA81492.1"/>
    </source>
</evidence>
<dbReference type="InterPro" id="IPR051374">
    <property type="entry name" value="Ataxin-10/CTR86_families"/>
</dbReference>
<gene>
    <name evidence="9" type="ORF">BJ508DRAFT_414734</name>
</gene>
<dbReference type="InterPro" id="IPR019156">
    <property type="entry name" value="Ataxin-10_domain"/>
</dbReference>
<protein>
    <recommendedName>
        <fullName evidence="5">Ataxin-10 homolog</fullName>
    </recommendedName>
    <alternativeName>
        <fullName evidence="6">Copper transport protein 86</fullName>
    </alternativeName>
</protein>
<evidence type="ECO:0000256" key="6">
    <source>
        <dbReference type="ARBA" id="ARBA00044805"/>
    </source>
</evidence>
<evidence type="ECO:0000313" key="10">
    <source>
        <dbReference type="Proteomes" id="UP000275078"/>
    </source>
</evidence>
<comment type="similarity">
    <text evidence="1">Belongs to the ataxin-10 family.</text>
</comment>
<organism evidence="9 10">
    <name type="scientific">Ascobolus immersus RN42</name>
    <dbReference type="NCBI Taxonomy" id="1160509"/>
    <lineage>
        <taxon>Eukaryota</taxon>
        <taxon>Fungi</taxon>
        <taxon>Dikarya</taxon>
        <taxon>Ascomycota</taxon>
        <taxon>Pezizomycotina</taxon>
        <taxon>Pezizomycetes</taxon>
        <taxon>Pezizales</taxon>
        <taxon>Ascobolaceae</taxon>
        <taxon>Ascobolus</taxon>
    </lineage>
</organism>
<dbReference type="AlphaFoldDB" id="A0A3N4I5Y4"/>
<evidence type="ECO:0000256" key="4">
    <source>
        <dbReference type="ARBA" id="ARBA00044746"/>
    </source>
</evidence>
<dbReference type="Pfam" id="PF09759">
    <property type="entry name" value="Atx10homo_assoc"/>
    <property type="match status" value="1"/>
</dbReference>
<evidence type="ECO:0000256" key="5">
    <source>
        <dbReference type="ARBA" id="ARBA00044801"/>
    </source>
</evidence>
<dbReference type="OrthoDB" id="379794at2759"/>
<feature type="compositionally biased region" description="Polar residues" evidence="7">
    <location>
        <begin position="192"/>
        <end position="204"/>
    </location>
</feature>
<evidence type="ECO:0000256" key="3">
    <source>
        <dbReference type="ARBA" id="ARBA00023306"/>
    </source>
</evidence>
<dbReference type="Proteomes" id="UP000275078">
    <property type="component" value="Unassembled WGS sequence"/>
</dbReference>
<name>A0A3N4I5Y4_ASCIM</name>
<sequence>MSSLLPDLLKTVLYAIEATFTHPGLLEDKISDAELSSLIKQTSSSITAREVLGSEPTVWRTLAETLHAGRCALEQTKPASTKNLFPRLRDLVLLGRNMVARLPEAQDLSALEGFEAEMRLLLSLCVERVLKEEKDKGLQHEAMKAKDMYKKTIVACLQYIHNFIVGNEVRKVHFFNQVFGPTPDDGNTIYSYTNQPNTLPSSKTKQAAKKVAEAPKPPSGASSSAPAQKSKVSPPFYSPNLLTNIPRILTPPEIEALPMILQSLVVPTTDSDLRMQNIRCNMLVSMPSGQNILREMFIFLAQWDLEETHLSYRLMQQVVSSILNNGKLTDLYRVLKDNHGKDIISTEQCVVLKLLLSIWRPKQSDLDSQLKSPNNDGWTGQPDIEDSVASFFCVEFLERVLPTVRSIIQAQGKILKGEMQREQFQWSVWDMDRAYDGLYQLMDVIVIITEEVEITSQLMKNDTEFVKQLIEFLAEMEKIFPRYIKAKDPAVIQQQKAQQEAQAQRQSQEAQLAQQFSKKVNVTLGSGGVGAVERPYDVHPVEEDLYSSTAEDDEEEEEEEDTVAGEPEEFTWPHIKRFIVILLSNLAWRNKKVKNTIRDAGGLQLILNHCKIDDDNPYIREHAILCVRNLLEESKENQELIRQLEARQTVPQEMLEKEGFETFIGEDGKVGLRKKGTPQTDAKS</sequence>
<dbReference type="EMBL" id="ML119679">
    <property type="protein sequence ID" value="RPA81492.1"/>
    <property type="molecule type" value="Genomic_DNA"/>
</dbReference>
<dbReference type="GO" id="GO:0005829">
    <property type="term" value="C:cytosol"/>
    <property type="evidence" value="ECO:0007669"/>
    <property type="project" value="TreeGrafter"/>
</dbReference>
<dbReference type="InterPro" id="IPR016024">
    <property type="entry name" value="ARM-type_fold"/>
</dbReference>
<dbReference type="PANTHER" id="PTHR13255">
    <property type="entry name" value="ATAXIN-10"/>
    <property type="match status" value="1"/>
</dbReference>
<evidence type="ECO:0000256" key="2">
    <source>
        <dbReference type="ARBA" id="ARBA00022618"/>
    </source>
</evidence>
<keyword evidence="3" id="KW-0131">Cell cycle</keyword>
<comment type="function">
    <text evidence="4">May play a role in the regulation of cytokinesis.</text>
</comment>
<feature type="region of interest" description="Disordered" evidence="7">
    <location>
        <begin position="546"/>
        <end position="566"/>
    </location>
</feature>
<evidence type="ECO:0000259" key="8">
    <source>
        <dbReference type="Pfam" id="PF09759"/>
    </source>
</evidence>
<reference evidence="9 10" key="1">
    <citation type="journal article" date="2018" name="Nat. Ecol. Evol.">
        <title>Pezizomycetes genomes reveal the molecular basis of ectomycorrhizal truffle lifestyle.</title>
        <authorList>
            <person name="Murat C."/>
            <person name="Payen T."/>
            <person name="Noel B."/>
            <person name="Kuo A."/>
            <person name="Morin E."/>
            <person name="Chen J."/>
            <person name="Kohler A."/>
            <person name="Krizsan K."/>
            <person name="Balestrini R."/>
            <person name="Da Silva C."/>
            <person name="Montanini B."/>
            <person name="Hainaut M."/>
            <person name="Levati E."/>
            <person name="Barry K.W."/>
            <person name="Belfiori B."/>
            <person name="Cichocki N."/>
            <person name="Clum A."/>
            <person name="Dockter R.B."/>
            <person name="Fauchery L."/>
            <person name="Guy J."/>
            <person name="Iotti M."/>
            <person name="Le Tacon F."/>
            <person name="Lindquist E.A."/>
            <person name="Lipzen A."/>
            <person name="Malagnac F."/>
            <person name="Mello A."/>
            <person name="Molinier V."/>
            <person name="Miyauchi S."/>
            <person name="Poulain J."/>
            <person name="Riccioni C."/>
            <person name="Rubini A."/>
            <person name="Sitrit Y."/>
            <person name="Splivallo R."/>
            <person name="Traeger S."/>
            <person name="Wang M."/>
            <person name="Zifcakova L."/>
            <person name="Wipf D."/>
            <person name="Zambonelli A."/>
            <person name="Paolocci F."/>
            <person name="Nowrousian M."/>
            <person name="Ottonello S."/>
            <person name="Baldrian P."/>
            <person name="Spatafora J.W."/>
            <person name="Henrissat B."/>
            <person name="Nagy L.G."/>
            <person name="Aury J.M."/>
            <person name="Wincker P."/>
            <person name="Grigoriev I.V."/>
            <person name="Bonfante P."/>
            <person name="Martin F.M."/>
        </authorList>
    </citation>
    <scope>NUCLEOTIDE SEQUENCE [LARGE SCALE GENOMIC DNA]</scope>
    <source>
        <strain evidence="9 10">RN42</strain>
    </source>
</reference>
<dbReference type="GO" id="GO:0051301">
    <property type="term" value="P:cell division"/>
    <property type="evidence" value="ECO:0007669"/>
    <property type="project" value="UniProtKB-KW"/>
</dbReference>
<keyword evidence="2" id="KW-0132">Cell division</keyword>
<feature type="region of interest" description="Disordered" evidence="7">
    <location>
        <begin position="192"/>
        <end position="233"/>
    </location>
</feature>
<evidence type="ECO:0000256" key="7">
    <source>
        <dbReference type="SAM" id="MobiDB-lite"/>
    </source>
</evidence>
<feature type="domain" description="Ataxin-10" evidence="8">
    <location>
        <begin position="575"/>
        <end position="672"/>
    </location>
</feature>
<dbReference type="STRING" id="1160509.A0A3N4I5Y4"/>
<feature type="compositionally biased region" description="Low complexity" evidence="7">
    <location>
        <begin position="219"/>
        <end position="233"/>
    </location>
</feature>